<evidence type="ECO:0000256" key="1">
    <source>
        <dbReference type="SAM" id="Phobius"/>
    </source>
</evidence>
<sequence>MLCFRRGTRRQKQAKCLCITLGIVITLLLYIYVKYIPEVQFVYLNRHNKEPCVIPNIDPFDPSILKFVSHPDPIVCEKNPEFSFINESGYLHINHTTSQQFGLQTLHCSYSTVNRKGDFDIEYSEEVTFDSPLYIPSDIVRVRCNDEKDRLIYDHIHIHVDYKTVLKNRNLKDESSDQLSVHIFGLDSVSRLNAERKLMKTMKYIREELQGYVFEGHTKVGENTYPCIVPMLMNRKAYSKEMEKEIHVWKTLDNYPFLWRNFSDAGYVTYFSEDSPQMSAFMGFDKPPCDHYIRPFFLALRKIRSYKVHDIFLFLEAQRIKLTKSSTMCYGNKAKQQLVIEYLQRLVSVYRNKRTFVMSWLNELTHDHLNFLELADEDILSHFKWLKASGKLEKTVLILMSDHGLRVNAIRNTMIGRIEDRMPLFAIALPEQLTKRYPHLHDNMATNTKRLTTSWDAYFTLMDILNGNYQVQSKIGKEESLPRGISLFREIPKRRTCFEADIQEHYCPCYTSKTIPTNDSRVSAISTYLVNRLNYDLRIFKEKCALLTIENVESASIVHADFQRAEEKEEFSYKKWLFSPQKSTSTRILLVFRTAPSHGLFEATVSYSERNIKVLGDITRINMYGNQSSCIDHKTLRTSCYCK</sequence>
<keyword evidence="1" id="KW-0812">Transmembrane</keyword>
<keyword evidence="3" id="KW-1185">Reference proteome</keyword>
<accession>A0AA89BU52</accession>
<reference evidence="2" key="1">
    <citation type="submission" date="2019-08" db="EMBL/GenBank/DDBJ databases">
        <title>The improved chromosome-level genome for the pearl oyster Pinctada fucata martensii using PacBio sequencing and Hi-C.</title>
        <authorList>
            <person name="Zheng Z."/>
        </authorList>
    </citation>
    <scope>NUCLEOTIDE SEQUENCE</scope>
    <source>
        <strain evidence="2">ZZ-2019</strain>
        <tissue evidence="2">Adductor muscle</tissue>
    </source>
</reference>
<dbReference type="EMBL" id="VSWD01000008">
    <property type="protein sequence ID" value="KAK3096015.1"/>
    <property type="molecule type" value="Genomic_DNA"/>
</dbReference>
<dbReference type="Proteomes" id="UP001186944">
    <property type="component" value="Unassembled WGS sequence"/>
</dbReference>
<gene>
    <name evidence="2" type="ORF">FSP39_021950</name>
</gene>
<dbReference type="FunFam" id="3.40.720.10:FF:000017">
    <property type="entry name" value="Predicted protein"/>
    <property type="match status" value="1"/>
</dbReference>
<name>A0AA89BU52_PINIB</name>
<dbReference type="AlphaFoldDB" id="A0AA89BU52"/>
<dbReference type="GO" id="GO:0005615">
    <property type="term" value="C:extracellular space"/>
    <property type="evidence" value="ECO:0007669"/>
    <property type="project" value="TreeGrafter"/>
</dbReference>
<dbReference type="InterPro" id="IPR017850">
    <property type="entry name" value="Alkaline_phosphatase_core_sf"/>
</dbReference>
<evidence type="ECO:0008006" key="4">
    <source>
        <dbReference type="Google" id="ProtNLM"/>
    </source>
</evidence>
<evidence type="ECO:0000313" key="3">
    <source>
        <dbReference type="Proteomes" id="UP001186944"/>
    </source>
</evidence>
<dbReference type="Pfam" id="PF02995">
    <property type="entry name" value="DUF229"/>
    <property type="match status" value="1"/>
</dbReference>
<dbReference type="InterPro" id="IPR004245">
    <property type="entry name" value="DUF229"/>
</dbReference>
<comment type="caution">
    <text evidence="2">The sequence shown here is derived from an EMBL/GenBank/DDBJ whole genome shotgun (WGS) entry which is preliminary data.</text>
</comment>
<organism evidence="2 3">
    <name type="scientific">Pinctada imbricata</name>
    <name type="common">Atlantic pearl-oyster</name>
    <name type="synonym">Pinctada martensii</name>
    <dbReference type="NCBI Taxonomy" id="66713"/>
    <lineage>
        <taxon>Eukaryota</taxon>
        <taxon>Metazoa</taxon>
        <taxon>Spiralia</taxon>
        <taxon>Lophotrochozoa</taxon>
        <taxon>Mollusca</taxon>
        <taxon>Bivalvia</taxon>
        <taxon>Autobranchia</taxon>
        <taxon>Pteriomorphia</taxon>
        <taxon>Pterioida</taxon>
        <taxon>Pterioidea</taxon>
        <taxon>Pteriidae</taxon>
        <taxon>Pinctada</taxon>
    </lineage>
</organism>
<keyword evidence="1" id="KW-1133">Transmembrane helix</keyword>
<keyword evidence="1" id="KW-0472">Membrane</keyword>
<dbReference type="CDD" id="cd16021">
    <property type="entry name" value="ALP_like"/>
    <property type="match status" value="1"/>
</dbReference>
<evidence type="ECO:0000313" key="2">
    <source>
        <dbReference type="EMBL" id="KAK3096015.1"/>
    </source>
</evidence>
<dbReference type="PANTHER" id="PTHR10974:SF1">
    <property type="entry name" value="FI08016P-RELATED"/>
    <property type="match status" value="1"/>
</dbReference>
<dbReference type="Gene3D" id="3.40.720.10">
    <property type="entry name" value="Alkaline Phosphatase, subunit A"/>
    <property type="match status" value="1"/>
</dbReference>
<dbReference type="PANTHER" id="PTHR10974">
    <property type="entry name" value="FI08016P-RELATED"/>
    <property type="match status" value="1"/>
</dbReference>
<protein>
    <recommendedName>
        <fullName evidence="4">DUF229 domain containing protein</fullName>
    </recommendedName>
</protein>
<dbReference type="SUPFAM" id="SSF53649">
    <property type="entry name" value="Alkaline phosphatase-like"/>
    <property type="match status" value="1"/>
</dbReference>
<feature type="transmembrane region" description="Helical" evidence="1">
    <location>
        <begin position="14"/>
        <end position="33"/>
    </location>
</feature>
<proteinExistence type="predicted"/>